<keyword evidence="2" id="KW-1185">Reference proteome</keyword>
<organism evidence="1 2">
    <name type="scientific">Cotesia glomerata</name>
    <name type="common">Lepidopteran parasitic wasp</name>
    <name type="synonym">Apanteles glomeratus</name>
    <dbReference type="NCBI Taxonomy" id="32391"/>
    <lineage>
        <taxon>Eukaryota</taxon>
        <taxon>Metazoa</taxon>
        <taxon>Ecdysozoa</taxon>
        <taxon>Arthropoda</taxon>
        <taxon>Hexapoda</taxon>
        <taxon>Insecta</taxon>
        <taxon>Pterygota</taxon>
        <taxon>Neoptera</taxon>
        <taxon>Endopterygota</taxon>
        <taxon>Hymenoptera</taxon>
        <taxon>Apocrita</taxon>
        <taxon>Ichneumonoidea</taxon>
        <taxon>Braconidae</taxon>
        <taxon>Microgastrinae</taxon>
        <taxon>Cotesia</taxon>
    </lineage>
</organism>
<evidence type="ECO:0000313" key="2">
    <source>
        <dbReference type="Proteomes" id="UP000826195"/>
    </source>
</evidence>
<proteinExistence type="predicted"/>
<sequence length="189" mass="21772">MTTYLKIHSRLVHELQLLSLLKLFKDKFTQRMDVESFEKEYEYYIKHAYWKIPNSDKCDIIEKFKNGNSGAACVHYFHVDESVGFINSAEDKLKADVAPDVKKRKTDVAFYDCEVKIPDVNKKVGINSTNGIKRIRVEFMDSKVAVVLLDVVLQHHIISEQDGFASSSYESSVNLLHYIKFQVQNAAMT</sequence>
<dbReference type="EMBL" id="JAHXZJ010002609">
    <property type="protein sequence ID" value="KAH0540589.1"/>
    <property type="molecule type" value="Genomic_DNA"/>
</dbReference>
<accession>A0AAV7I3X3</accession>
<gene>
    <name evidence="1" type="ORF">KQX54_018415</name>
</gene>
<dbReference type="AlphaFoldDB" id="A0AAV7I3X3"/>
<name>A0AAV7I3X3_COTGL</name>
<dbReference type="Proteomes" id="UP000826195">
    <property type="component" value="Unassembled WGS sequence"/>
</dbReference>
<comment type="caution">
    <text evidence="1">The sequence shown here is derived from an EMBL/GenBank/DDBJ whole genome shotgun (WGS) entry which is preliminary data.</text>
</comment>
<reference evidence="1 2" key="1">
    <citation type="journal article" date="2021" name="J. Hered.">
        <title>A chromosome-level genome assembly of the parasitoid wasp, Cotesia glomerata (Hymenoptera: Braconidae).</title>
        <authorList>
            <person name="Pinto B.J."/>
            <person name="Weis J.J."/>
            <person name="Gamble T."/>
            <person name="Ode P.J."/>
            <person name="Paul R."/>
            <person name="Zaspel J.M."/>
        </authorList>
    </citation>
    <scope>NUCLEOTIDE SEQUENCE [LARGE SCALE GENOMIC DNA]</scope>
    <source>
        <strain evidence="1">CgM1</strain>
    </source>
</reference>
<evidence type="ECO:0000313" key="1">
    <source>
        <dbReference type="EMBL" id="KAH0540589.1"/>
    </source>
</evidence>
<protein>
    <submittedName>
        <fullName evidence="1">Uncharacterized protein</fullName>
    </submittedName>
</protein>